<dbReference type="GO" id="GO:0044550">
    <property type="term" value="P:secondary metabolite biosynthetic process"/>
    <property type="evidence" value="ECO:0007669"/>
    <property type="project" value="TreeGrafter"/>
</dbReference>
<dbReference type="Pfam" id="PF21089">
    <property type="entry name" value="PKS_DH_N"/>
    <property type="match status" value="1"/>
</dbReference>
<evidence type="ECO:0000256" key="9">
    <source>
        <dbReference type="SAM" id="MobiDB-lite"/>
    </source>
</evidence>
<feature type="region of interest" description="C-terminal hotdog fold" evidence="8">
    <location>
        <begin position="1138"/>
        <end position="1296"/>
    </location>
</feature>
<keyword evidence="2" id="KW-0597">Phosphoprotein</keyword>
<evidence type="ECO:0000256" key="6">
    <source>
        <dbReference type="ARBA" id="ARBA00023268"/>
    </source>
</evidence>
<dbReference type="InterPro" id="IPR050091">
    <property type="entry name" value="PKS_NRPS_Biosynth_Enz"/>
</dbReference>
<organism evidence="12 13">
    <name type="scientific">Lasiosphaeria hispida</name>
    <dbReference type="NCBI Taxonomy" id="260671"/>
    <lineage>
        <taxon>Eukaryota</taxon>
        <taxon>Fungi</taxon>
        <taxon>Dikarya</taxon>
        <taxon>Ascomycota</taxon>
        <taxon>Pezizomycotina</taxon>
        <taxon>Sordariomycetes</taxon>
        <taxon>Sordariomycetidae</taxon>
        <taxon>Sordariales</taxon>
        <taxon>Lasiosphaeriaceae</taxon>
        <taxon>Lasiosphaeria</taxon>
    </lineage>
</organism>
<proteinExistence type="predicted"/>
<evidence type="ECO:0000256" key="5">
    <source>
        <dbReference type="ARBA" id="ARBA00023002"/>
    </source>
</evidence>
<dbReference type="InterPro" id="IPR016035">
    <property type="entry name" value="Acyl_Trfase/lysoPLipase"/>
</dbReference>
<dbReference type="InterPro" id="IPR001227">
    <property type="entry name" value="Ac_transferase_dom_sf"/>
</dbReference>
<dbReference type="SMART" id="SM00829">
    <property type="entry name" value="PKS_ER"/>
    <property type="match status" value="1"/>
</dbReference>
<feature type="domain" description="PKS/mFAS DH" evidence="11">
    <location>
        <begin position="970"/>
        <end position="1296"/>
    </location>
</feature>
<keyword evidence="3" id="KW-0808">Transferase</keyword>
<dbReference type="InterPro" id="IPR057326">
    <property type="entry name" value="KR_dom"/>
</dbReference>
<feature type="region of interest" description="Disordered" evidence="9">
    <location>
        <begin position="1446"/>
        <end position="1483"/>
    </location>
</feature>
<dbReference type="SUPFAM" id="SSF53901">
    <property type="entry name" value="Thiolase-like"/>
    <property type="match status" value="1"/>
</dbReference>
<dbReference type="Gene3D" id="3.10.129.110">
    <property type="entry name" value="Polyketide synthase dehydratase"/>
    <property type="match status" value="1"/>
</dbReference>
<dbReference type="GO" id="GO:0016491">
    <property type="term" value="F:oxidoreductase activity"/>
    <property type="evidence" value="ECO:0007669"/>
    <property type="project" value="UniProtKB-KW"/>
</dbReference>
<dbReference type="SMART" id="SM00825">
    <property type="entry name" value="PKS_KS"/>
    <property type="match status" value="1"/>
</dbReference>
<evidence type="ECO:0000313" key="13">
    <source>
        <dbReference type="Proteomes" id="UP001275084"/>
    </source>
</evidence>
<dbReference type="InterPro" id="IPR011032">
    <property type="entry name" value="GroES-like_sf"/>
</dbReference>
<dbReference type="InterPro" id="IPR014030">
    <property type="entry name" value="Ketoacyl_synth_N"/>
</dbReference>
<dbReference type="InterPro" id="IPR049551">
    <property type="entry name" value="PKS_DH_C"/>
</dbReference>
<dbReference type="InterPro" id="IPR013968">
    <property type="entry name" value="PKS_KR"/>
</dbReference>
<dbReference type="Pfam" id="PF02801">
    <property type="entry name" value="Ketoacyl-synt_C"/>
    <property type="match status" value="1"/>
</dbReference>
<dbReference type="Pfam" id="PF00698">
    <property type="entry name" value="Acyl_transf_1"/>
    <property type="match status" value="1"/>
</dbReference>
<comment type="caution">
    <text evidence="12">The sequence shown here is derived from an EMBL/GenBank/DDBJ whole genome shotgun (WGS) entry which is preliminary data.</text>
</comment>
<dbReference type="PROSITE" id="PS52004">
    <property type="entry name" value="KS3_2"/>
    <property type="match status" value="1"/>
</dbReference>
<dbReference type="SUPFAM" id="SSF52151">
    <property type="entry name" value="FabD/lysophospholipase-like"/>
    <property type="match status" value="1"/>
</dbReference>
<dbReference type="SMART" id="SM00826">
    <property type="entry name" value="PKS_DH"/>
    <property type="match status" value="1"/>
</dbReference>
<dbReference type="Proteomes" id="UP001275084">
    <property type="component" value="Unassembled WGS sequence"/>
</dbReference>
<keyword evidence="4" id="KW-0521">NADP</keyword>
<sequence>MEAENGGESCPIAIVGVACRFPGDASNPEGLWDVLSSGRSAFKEFPQDRLNINGFYHPSPDRSDSFNFKGAHFISEDIAAFDAKFFGVASAEADAIDPQQRLLLEVSYEAVENAGFPMETFKGTRTSVFVGSFVKDYEQISMRDSQTTAPDCATGNGIAIMANRISYFFDLQGTSQTIDTGCSASLVCVHQGVHNLRNGQSDIAIAGGAGLILTPSTIMPMTSLGFLSADGKCFTFDSRANGYGRGEGVGIVVLKRLDDAIRDNDTIRAVIRGTASNQDGHTAGITVPNPEAQVRCIKAAYKNAGVGIDKTAYVECHGTGTKVGDWRELKAISDALSLNRAEDNPMFVGSVKPNIGHLEGSAGVAGLIKAILILEKGQIPPHINFKKWNPDIKHKDWRVDIAKDLMKFPSNGLRRISVNCFGFGGTNAHGVLDDARTFLAQRGLTAYHNTTDPQDTQIPDDESMTVSEAITGSVTPTGSSMSSWDFASDVENNELTTPHLFAFSSQHRGGLPQLASSHVPYLKTGASSPGLLRDYSYTLYSRRSHLDYRSYFVAKSISELTRKMAKLNASEAVRAGMPKPFRPALIFCGQGAQRPQMGMELMNFDPFRESIDAAENYMRSLDKNFSLEAKLSQSKDMSEINLPEVAQPATTAIQVALVDLLKACKIKPVSVAGHSSGEIAAAYAAGIITREDAWKLAFYRGQCAASLKKMHPSLRGRMLAAALSRSEAQRYIELLVRPGSVTVACINSPQLVTLSGDEDSILSLKAELGKRDVFTALVAVDIAYHSHHMKTVSQRYIDSIQSITPRAGLEDVTMYSSVDGKQVVGPELDAAYWVKNMVSPVEFERAVAAMMEPAAADRIPSIFIEVSPHRVWAKALKQILDTAGFKNSPVPYLSMLERGNDAVATVLQLVGDLFLRGDRVDMEWFYRSKETPRLPKCLVDLPTYPWDHSKTYWHESHLSRTHRFRQFGRRDYIGAPTADGVLPYEPKWRGFFRVFENPWLQDHKVQREMLYPAAGMVVMAIEAARQVVYNVIDQPSDILDFELSQFEIKAPMVIPAEDSGLEHSINAKKVGESSLGGVATWVYEFAIYSKPYQDAPFQENAKGTFAVRFYLRGAGRGGAPSLLCKTVDAKWRDEYRSDKRGQSTFEFYEGLDVVGMNYGPLFRNIVDLGRTNSSGAVKECWASITIPDTKAKMPKQFEFDHVVHPATLDAVFQTLFTLGSDPMVPFFIDRIRVAANIPCVAGARLFGTARGANVGLREASADIDIWATGLDGTIGDRHVIEINGLRAMSIASTAAGGVGFLPSHRNLSSGVVWKEDVEYASIGEPSKWLNLLGHKYPGISILHIGENSQIYKTAFQALAHEADRWPSDTPRLSSYTIAAETDKVYEDALAATAEQHRPLLEYESPSALSVAEEAPRKFDLVIVEDTTLLSEEEIKRLIKPSGFIMTTARPEKDPQNLAKRPATRRQSPSQLTMQEPSSSSRAVPAKWVGMKAVPHAASDAAASGLGSRKRRRSEDDGGFRVTQLLRETLDADEKLQKAIKSQDIVILVPDVLPATSGRPAERLQEDLSRVGFEASIHPLSWLEDTSRKHNSTLFISLLELYETDGFVLGMDERQYELVKRLLQAPKGLLWVSRGGQTASGAERPWNALFLGWSRTVRSEDSTKDIVCLDVQSEDAVATIRTIFVGSFIHPAKGVGGRVTRDTEYAEVDGRIYIPRLMPIEGLNNIIEHGREKGLRFERAPVQSVSDRIWLGVGSPGNLNSLYFGQDQGPEIKVEGDRVRITVKQAYLLPGDLDTVLGKNSRTSIGVEVVGTIHSVGGEVKHVQLQPGQEVVAIVSGGAVRGTVSAPEGSVTVRPVVESPYLPWSMAASLAAYRSAPCMAQAGTSMTVLVYGAAGAFGQAAIAVFRHLNANVIAVVSSDQQEEALKAVFDIEDRFIVREAPDLVERVRQLARELGGADEHGVDLVFDPTANSAHMDNNFACVATHGRVFQVVTSSADWSDIRLPRRSFELVRFNLDEHIDRDISLDRDFKEIYEAITVKASRSAQAPNNHVYSFGHVDEAFKQMERDPALGTYIVEFNKEEDVQIGYSPASSCVALESQGIYIVVGGFGGLGLSIAEWLVEKGAGNIVLVSRSAAPQGGRSTERFNQLRQSANAQVHAYQLDICDAAEVAVFASWLRDTGLKVMGVVHAAGMLRDYTYQNMQYEDWVFASKVKTVGSWNLHEALPKDMDFFLFLSSAAGVIGNRGQSNYAAGNAFQDALAHHRTARGMHTISLDLGPIIGAGMVDQEMMDLLRSVGYFGIRLSDMFFVIERAILGVSTGTLPMPAQVVMGVGTGGLIRQSNPADPFWSETALFAQLNRVDLNGADADEGGGSGGSDGNLQPRLKMANTVEECVEIILGPLIAAMVSIIPNIEASDIQAHMSPNECHSDSMRGTNIDNWLKRTTGVSIGQAINGMPLQKICEEVVKRGGFVTP</sequence>
<dbReference type="InterPro" id="IPR020807">
    <property type="entry name" value="PKS_DH"/>
</dbReference>
<dbReference type="InterPro" id="IPR014043">
    <property type="entry name" value="Acyl_transferase_dom"/>
</dbReference>
<keyword evidence="5" id="KW-0560">Oxidoreductase</keyword>
<dbReference type="InterPro" id="IPR020843">
    <property type="entry name" value="ER"/>
</dbReference>
<accession>A0AAJ0HVM4</accession>
<dbReference type="InterPro" id="IPR042104">
    <property type="entry name" value="PKS_dehydratase_sf"/>
</dbReference>
<keyword evidence="6" id="KW-0511">Multifunctional enzyme</keyword>
<dbReference type="SMART" id="SM00822">
    <property type="entry name" value="PKS_KR"/>
    <property type="match status" value="1"/>
</dbReference>
<dbReference type="SUPFAM" id="SSF51735">
    <property type="entry name" value="NAD(P)-binding Rossmann-fold domains"/>
    <property type="match status" value="2"/>
</dbReference>
<dbReference type="SUPFAM" id="SSF55048">
    <property type="entry name" value="Probable ACP-binding domain of malonyl-CoA ACP transacylase"/>
    <property type="match status" value="1"/>
</dbReference>
<evidence type="ECO:0000259" key="10">
    <source>
        <dbReference type="PROSITE" id="PS52004"/>
    </source>
</evidence>
<dbReference type="Gene3D" id="3.40.50.720">
    <property type="entry name" value="NAD(P)-binding Rossmann-like Domain"/>
    <property type="match status" value="2"/>
</dbReference>
<reference evidence="12" key="2">
    <citation type="submission" date="2023-06" db="EMBL/GenBank/DDBJ databases">
        <authorList>
            <consortium name="Lawrence Berkeley National Laboratory"/>
            <person name="Haridas S."/>
            <person name="Hensen N."/>
            <person name="Bonometti L."/>
            <person name="Westerberg I."/>
            <person name="Brannstrom I.O."/>
            <person name="Guillou S."/>
            <person name="Cros-Aarteil S."/>
            <person name="Calhoun S."/>
            <person name="Kuo A."/>
            <person name="Mondo S."/>
            <person name="Pangilinan J."/>
            <person name="Riley R."/>
            <person name="Labutti K."/>
            <person name="Andreopoulos B."/>
            <person name="Lipzen A."/>
            <person name="Chen C."/>
            <person name="Yanf M."/>
            <person name="Daum C."/>
            <person name="Ng V."/>
            <person name="Clum A."/>
            <person name="Steindorff A."/>
            <person name="Ohm R."/>
            <person name="Martin F."/>
            <person name="Silar P."/>
            <person name="Natvig D."/>
            <person name="Lalanne C."/>
            <person name="Gautier V."/>
            <person name="Ament-Velasquez S.L."/>
            <person name="Kruys A."/>
            <person name="Hutchinson M.I."/>
            <person name="Powell A.J."/>
            <person name="Barry K."/>
            <person name="Miller A.N."/>
            <person name="Grigoriev I.V."/>
            <person name="Debuchy R."/>
            <person name="Gladieux P."/>
            <person name="Thoren M.H."/>
            <person name="Johannesson H."/>
        </authorList>
    </citation>
    <scope>NUCLEOTIDE SEQUENCE</scope>
    <source>
        <strain evidence="12">CBS 955.72</strain>
    </source>
</reference>
<protein>
    <recommendedName>
        <fullName evidence="14">Carrier domain-containing protein</fullName>
    </recommendedName>
</protein>
<evidence type="ECO:0000256" key="3">
    <source>
        <dbReference type="ARBA" id="ARBA00022679"/>
    </source>
</evidence>
<dbReference type="PROSITE" id="PS52019">
    <property type="entry name" value="PKS_MFAS_DH"/>
    <property type="match status" value="1"/>
</dbReference>
<dbReference type="Pfam" id="PF14765">
    <property type="entry name" value="PS-DH"/>
    <property type="match status" value="1"/>
</dbReference>
<dbReference type="SUPFAM" id="SSF50129">
    <property type="entry name" value="GroES-like"/>
    <property type="match status" value="1"/>
</dbReference>
<dbReference type="GO" id="GO:0004312">
    <property type="term" value="F:fatty acid synthase activity"/>
    <property type="evidence" value="ECO:0007669"/>
    <property type="project" value="TreeGrafter"/>
</dbReference>
<dbReference type="Gene3D" id="3.90.180.10">
    <property type="entry name" value="Medium-chain alcohol dehydrogenases, catalytic domain"/>
    <property type="match status" value="1"/>
</dbReference>
<evidence type="ECO:0000256" key="7">
    <source>
        <dbReference type="ARBA" id="ARBA00023315"/>
    </source>
</evidence>
<feature type="active site" description="Proton donor; for dehydratase activity" evidence="8">
    <location>
        <position position="1209"/>
    </location>
</feature>
<dbReference type="CDD" id="cd05274">
    <property type="entry name" value="KR_FAS_SDR_x"/>
    <property type="match status" value="1"/>
</dbReference>
<evidence type="ECO:0000313" key="12">
    <source>
        <dbReference type="EMBL" id="KAK3363389.1"/>
    </source>
</evidence>
<evidence type="ECO:0000259" key="11">
    <source>
        <dbReference type="PROSITE" id="PS52019"/>
    </source>
</evidence>
<evidence type="ECO:0008006" key="14">
    <source>
        <dbReference type="Google" id="ProtNLM"/>
    </source>
</evidence>
<dbReference type="Gene3D" id="3.40.47.10">
    <property type="match status" value="1"/>
</dbReference>
<dbReference type="InterPro" id="IPR020841">
    <property type="entry name" value="PKS_Beta-ketoAc_synthase_dom"/>
</dbReference>
<keyword evidence="1" id="KW-0596">Phosphopantetheine</keyword>
<keyword evidence="13" id="KW-1185">Reference proteome</keyword>
<feature type="compositionally biased region" description="Polar residues" evidence="9">
    <location>
        <begin position="1464"/>
        <end position="1481"/>
    </location>
</feature>
<evidence type="ECO:0000256" key="2">
    <source>
        <dbReference type="ARBA" id="ARBA00022553"/>
    </source>
</evidence>
<keyword evidence="7" id="KW-0012">Acyltransferase</keyword>
<gene>
    <name evidence="12" type="ORF">B0T25DRAFT_39336</name>
</gene>
<feature type="domain" description="Ketosynthase family 3 (KS3)" evidence="10">
    <location>
        <begin position="9"/>
        <end position="434"/>
    </location>
</feature>
<evidence type="ECO:0000256" key="8">
    <source>
        <dbReference type="PROSITE-ProRule" id="PRU01363"/>
    </source>
</evidence>
<dbReference type="PANTHER" id="PTHR43775">
    <property type="entry name" value="FATTY ACID SYNTHASE"/>
    <property type="match status" value="1"/>
</dbReference>
<dbReference type="InterPro" id="IPR016039">
    <property type="entry name" value="Thiolase-like"/>
</dbReference>
<dbReference type="Pfam" id="PF00107">
    <property type="entry name" value="ADH_zinc_N"/>
    <property type="match status" value="1"/>
</dbReference>
<name>A0AAJ0HVM4_9PEZI</name>
<dbReference type="Gene3D" id="3.40.366.10">
    <property type="entry name" value="Malonyl-Coenzyme A Acyl Carrier Protein, domain 2"/>
    <property type="match status" value="1"/>
</dbReference>
<dbReference type="Pfam" id="PF08659">
    <property type="entry name" value="KR"/>
    <property type="match status" value="1"/>
</dbReference>
<dbReference type="GO" id="GO:0004315">
    <property type="term" value="F:3-oxoacyl-[acyl-carrier-protein] synthase activity"/>
    <property type="evidence" value="ECO:0007669"/>
    <property type="project" value="InterPro"/>
</dbReference>
<dbReference type="PANTHER" id="PTHR43775:SF29">
    <property type="entry name" value="ASPERFURANONE POLYKETIDE SYNTHASE AFOG-RELATED"/>
    <property type="match status" value="1"/>
</dbReference>
<dbReference type="EMBL" id="JAUIQD010000001">
    <property type="protein sequence ID" value="KAK3363389.1"/>
    <property type="molecule type" value="Genomic_DNA"/>
</dbReference>
<dbReference type="InterPro" id="IPR018201">
    <property type="entry name" value="Ketoacyl_synth_AS"/>
</dbReference>
<dbReference type="GO" id="GO:0006633">
    <property type="term" value="P:fatty acid biosynthetic process"/>
    <property type="evidence" value="ECO:0007669"/>
    <property type="project" value="InterPro"/>
</dbReference>
<dbReference type="Gene3D" id="3.30.70.3290">
    <property type="match status" value="1"/>
</dbReference>
<dbReference type="InterPro" id="IPR036291">
    <property type="entry name" value="NAD(P)-bd_dom_sf"/>
</dbReference>
<dbReference type="InterPro" id="IPR014031">
    <property type="entry name" value="Ketoacyl_synth_C"/>
</dbReference>
<feature type="active site" description="Proton acceptor; for dehydratase activity" evidence="8">
    <location>
        <position position="1003"/>
    </location>
</feature>
<dbReference type="InterPro" id="IPR016036">
    <property type="entry name" value="Malonyl_transacylase_ACP-bd"/>
</dbReference>
<feature type="region of interest" description="N-terminal hotdog fold" evidence="8">
    <location>
        <begin position="970"/>
        <end position="1112"/>
    </location>
</feature>
<evidence type="ECO:0000256" key="4">
    <source>
        <dbReference type="ARBA" id="ARBA00022857"/>
    </source>
</evidence>
<dbReference type="SMART" id="SM00827">
    <property type="entry name" value="PKS_AT"/>
    <property type="match status" value="1"/>
</dbReference>
<dbReference type="PROSITE" id="PS00606">
    <property type="entry name" value="KS3_1"/>
    <property type="match status" value="1"/>
</dbReference>
<dbReference type="InterPro" id="IPR013149">
    <property type="entry name" value="ADH-like_C"/>
</dbReference>
<dbReference type="CDD" id="cd00833">
    <property type="entry name" value="PKS"/>
    <property type="match status" value="1"/>
</dbReference>
<dbReference type="Pfam" id="PF00109">
    <property type="entry name" value="ketoacyl-synt"/>
    <property type="match status" value="1"/>
</dbReference>
<dbReference type="InterPro" id="IPR049552">
    <property type="entry name" value="PKS_DH_N"/>
</dbReference>
<reference evidence="12" key="1">
    <citation type="journal article" date="2023" name="Mol. Phylogenet. Evol.">
        <title>Genome-scale phylogeny and comparative genomics of the fungal order Sordariales.</title>
        <authorList>
            <person name="Hensen N."/>
            <person name="Bonometti L."/>
            <person name="Westerberg I."/>
            <person name="Brannstrom I.O."/>
            <person name="Guillou S."/>
            <person name="Cros-Aarteil S."/>
            <person name="Calhoun S."/>
            <person name="Haridas S."/>
            <person name="Kuo A."/>
            <person name="Mondo S."/>
            <person name="Pangilinan J."/>
            <person name="Riley R."/>
            <person name="LaButti K."/>
            <person name="Andreopoulos B."/>
            <person name="Lipzen A."/>
            <person name="Chen C."/>
            <person name="Yan M."/>
            <person name="Daum C."/>
            <person name="Ng V."/>
            <person name="Clum A."/>
            <person name="Steindorff A."/>
            <person name="Ohm R.A."/>
            <person name="Martin F."/>
            <person name="Silar P."/>
            <person name="Natvig D.O."/>
            <person name="Lalanne C."/>
            <person name="Gautier V."/>
            <person name="Ament-Velasquez S.L."/>
            <person name="Kruys A."/>
            <person name="Hutchinson M.I."/>
            <person name="Powell A.J."/>
            <person name="Barry K."/>
            <person name="Miller A.N."/>
            <person name="Grigoriev I.V."/>
            <person name="Debuchy R."/>
            <person name="Gladieux P."/>
            <person name="Hiltunen Thoren M."/>
            <person name="Johannesson H."/>
        </authorList>
    </citation>
    <scope>NUCLEOTIDE SEQUENCE</scope>
    <source>
        <strain evidence="12">CBS 955.72</strain>
    </source>
</reference>
<dbReference type="InterPro" id="IPR049900">
    <property type="entry name" value="PKS_mFAS_DH"/>
</dbReference>
<evidence type="ECO:0000256" key="1">
    <source>
        <dbReference type="ARBA" id="ARBA00022450"/>
    </source>
</evidence>